<dbReference type="GO" id="GO:0005829">
    <property type="term" value="C:cytosol"/>
    <property type="evidence" value="ECO:0007669"/>
    <property type="project" value="TreeGrafter"/>
</dbReference>
<evidence type="ECO:0000313" key="5">
    <source>
        <dbReference type="EMBL" id="WFD28777.1"/>
    </source>
</evidence>
<dbReference type="EMBL" id="CP119899">
    <property type="protein sequence ID" value="WFD28777.1"/>
    <property type="molecule type" value="Genomic_DNA"/>
</dbReference>
<organism evidence="5 6">
    <name type="scientific">Malassezia nana</name>
    <dbReference type="NCBI Taxonomy" id="180528"/>
    <lineage>
        <taxon>Eukaryota</taxon>
        <taxon>Fungi</taxon>
        <taxon>Dikarya</taxon>
        <taxon>Basidiomycota</taxon>
        <taxon>Ustilaginomycotina</taxon>
        <taxon>Malasseziomycetes</taxon>
        <taxon>Malasseziales</taxon>
        <taxon>Malasseziaceae</taxon>
        <taxon>Malassezia</taxon>
    </lineage>
</organism>
<dbReference type="Gene3D" id="1.10.10.10">
    <property type="entry name" value="Winged helix-like DNA-binding domain superfamily/Winged helix DNA-binding domain"/>
    <property type="match status" value="1"/>
</dbReference>
<dbReference type="PANTHER" id="PTHR10855:SF2">
    <property type="entry name" value="COP9 SIGNALOSOME COMPLEX SUBUNIT 4"/>
    <property type="match status" value="1"/>
</dbReference>
<name>A0AAF0J494_9BASI</name>
<dbReference type="GO" id="GO:0008180">
    <property type="term" value="C:COP9 signalosome"/>
    <property type="evidence" value="ECO:0007669"/>
    <property type="project" value="UniProtKB-KW"/>
</dbReference>
<dbReference type="Pfam" id="PF01399">
    <property type="entry name" value="PCI"/>
    <property type="match status" value="1"/>
</dbReference>
<dbReference type="Proteomes" id="UP001213623">
    <property type="component" value="Chromosome 8"/>
</dbReference>
<feature type="domain" description="PCI" evidence="4">
    <location>
        <begin position="319"/>
        <end position="376"/>
    </location>
</feature>
<reference evidence="5" key="1">
    <citation type="submission" date="2023-03" db="EMBL/GenBank/DDBJ databases">
        <title>Mating type loci evolution in Malassezia.</title>
        <authorList>
            <person name="Coelho M.A."/>
        </authorList>
    </citation>
    <scope>NUCLEOTIDE SEQUENCE</scope>
    <source>
        <strain evidence="5">CBS 9557</strain>
    </source>
</reference>
<evidence type="ECO:0000256" key="2">
    <source>
        <dbReference type="ARBA" id="ARBA00014881"/>
    </source>
</evidence>
<evidence type="ECO:0000313" key="6">
    <source>
        <dbReference type="Proteomes" id="UP001213623"/>
    </source>
</evidence>
<sequence>MEVDARLAQIALVSSGAERLAAYAAVLNDVLDARPVSALTEGLVAYVRGAVLHRVNTAGAGLLMARRLVPELLEKLIQAHEAIEHPLHSAEVLCDAVLPPILSLLEAHAALWDDELLGWRRWHAQLLEQLERYGDAARVLQTVTPESMRGERNASWPSLCVKVVQLCMAAGDEDAAAHALKCATAALHTARDDVALQHDFSVCQAHWLALQRRFNDAAQRCLELSASTRFSPKEQGHMAQLAALHALAASPSTARTTLLQRLAQDERAASWPFCEALQRASRGQVLRDADTQALEGAWHACHRTPARYGLSAAALALSEHTLCALARSFSVVPIARLSAHVQLEESVCEKMVARLVAQGQFPPGSYVDQVQGVVRRHWRR</sequence>
<evidence type="ECO:0000256" key="1">
    <source>
        <dbReference type="ARBA" id="ARBA00010417"/>
    </source>
</evidence>
<dbReference type="PANTHER" id="PTHR10855">
    <property type="entry name" value="26S PROTEASOME NON-ATPASE REGULATORY SUBUNIT 12/COP9 SIGNALOSOME COMPLEX SUBUNIT 4"/>
    <property type="match status" value="1"/>
</dbReference>
<evidence type="ECO:0000256" key="3">
    <source>
        <dbReference type="ARBA" id="ARBA00022790"/>
    </source>
</evidence>
<protein>
    <recommendedName>
        <fullName evidence="2">COP9 signalosome complex subunit 4</fullName>
    </recommendedName>
</protein>
<dbReference type="InterPro" id="IPR036390">
    <property type="entry name" value="WH_DNA-bd_sf"/>
</dbReference>
<dbReference type="InterPro" id="IPR000717">
    <property type="entry name" value="PCI_dom"/>
</dbReference>
<evidence type="ECO:0000259" key="4">
    <source>
        <dbReference type="Pfam" id="PF01399"/>
    </source>
</evidence>
<dbReference type="InterPro" id="IPR040134">
    <property type="entry name" value="PSMD12/CSN4"/>
</dbReference>
<proteinExistence type="inferred from homology"/>
<comment type="similarity">
    <text evidence="1">Belongs to the CSN4 family.</text>
</comment>
<keyword evidence="3" id="KW-0736">Signalosome</keyword>
<dbReference type="AlphaFoldDB" id="A0AAF0J494"/>
<keyword evidence="6" id="KW-1185">Reference proteome</keyword>
<gene>
    <name evidence="5" type="ORF">MNAN1_003792</name>
</gene>
<dbReference type="InterPro" id="IPR036388">
    <property type="entry name" value="WH-like_DNA-bd_sf"/>
</dbReference>
<dbReference type="SUPFAM" id="SSF46785">
    <property type="entry name" value="Winged helix' DNA-binding domain"/>
    <property type="match status" value="1"/>
</dbReference>
<accession>A0AAF0J494</accession>